<evidence type="ECO:0000313" key="3">
    <source>
        <dbReference type="EMBL" id="WTP53447.1"/>
    </source>
</evidence>
<proteinExistence type="predicted"/>
<dbReference type="InterPro" id="IPR005523">
    <property type="entry name" value="DUF317_SPDY"/>
</dbReference>
<dbReference type="Pfam" id="PF03771">
    <property type="entry name" value="SPDY"/>
    <property type="match status" value="2"/>
</dbReference>
<dbReference type="RefSeq" id="WP_328939232.1">
    <property type="nucleotide sequence ID" value="NZ_CP108133.1"/>
</dbReference>
<keyword evidence="4" id="KW-1185">Reference proteome</keyword>
<reference evidence="3" key="1">
    <citation type="submission" date="2022-10" db="EMBL/GenBank/DDBJ databases">
        <title>The complete genomes of actinobacterial strains from the NBC collection.</title>
        <authorList>
            <person name="Joergensen T.S."/>
            <person name="Alvarez Arevalo M."/>
            <person name="Sterndorff E.B."/>
            <person name="Faurdal D."/>
            <person name="Vuksanovic O."/>
            <person name="Mourched A.-S."/>
            <person name="Charusanti P."/>
            <person name="Shaw S."/>
            <person name="Blin K."/>
            <person name="Weber T."/>
        </authorList>
    </citation>
    <scope>NUCLEOTIDE SEQUENCE</scope>
    <source>
        <strain evidence="3">NBC_00189</strain>
    </source>
</reference>
<accession>A0ABZ1JP87</accession>
<organism evidence="3 4">
    <name type="scientific">Streptomyces tauricus</name>
    <dbReference type="NCBI Taxonomy" id="68274"/>
    <lineage>
        <taxon>Bacteria</taxon>
        <taxon>Bacillati</taxon>
        <taxon>Actinomycetota</taxon>
        <taxon>Actinomycetes</taxon>
        <taxon>Kitasatosporales</taxon>
        <taxon>Streptomycetaceae</taxon>
        <taxon>Streptomyces</taxon>
        <taxon>Streptomyces aurantiacus group</taxon>
    </lineage>
</organism>
<evidence type="ECO:0000259" key="2">
    <source>
        <dbReference type="Pfam" id="PF03771"/>
    </source>
</evidence>
<evidence type="ECO:0000313" key="4">
    <source>
        <dbReference type="Proteomes" id="UP001432166"/>
    </source>
</evidence>
<feature type="domain" description="DUF317" evidence="2">
    <location>
        <begin position="61"/>
        <end position="120"/>
    </location>
</feature>
<sequence length="290" mass="31795">MPVSERQLAEFADKHAWQVPLDTSPRHLAGPGDARHVTHGLAAAGWTRISDLFNTHMTLASPDHRHLLEFTPETGSLARWWHLSTRLSGRDEPYWNASFGALTPAEVIGGMTDALTTPPPTAQPDPWHPLEAAGWLRDEHGAARSADGMCHIEQHRHSKSRDMPDWSVYVREPSVNGYLGPLLWHARFRYNTPAHLVDAFLTALTDTAPLQRGKFDRTAHPSAVQTASLLSPAQVVTAHTHRIKPITAQTRTTPHPHQPGTSRTPAPPTGAAPPNPAPASPQPPHLRPAH</sequence>
<name>A0ABZ1JP87_9ACTN</name>
<feature type="compositionally biased region" description="Polar residues" evidence="1">
    <location>
        <begin position="247"/>
        <end position="264"/>
    </location>
</feature>
<feature type="domain" description="DUF317" evidence="2">
    <location>
        <begin position="145"/>
        <end position="209"/>
    </location>
</feature>
<dbReference type="EMBL" id="CP108133">
    <property type="protein sequence ID" value="WTP53447.1"/>
    <property type="molecule type" value="Genomic_DNA"/>
</dbReference>
<evidence type="ECO:0000256" key="1">
    <source>
        <dbReference type="SAM" id="MobiDB-lite"/>
    </source>
</evidence>
<dbReference type="Proteomes" id="UP001432166">
    <property type="component" value="Chromosome"/>
</dbReference>
<gene>
    <name evidence="3" type="ORF">OG288_37080</name>
</gene>
<feature type="compositionally biased region" description="Pro residues" evidence="1">
    <location>
        <begin position="265"/>
        <end position="290"/>
    </location>
</feature>
<protein>
    <submittedName>
        <fullName evidence="3">DUF317 domain-containing protein</fullName>
    </submittedName>
</protein>
<feature type="region of interest" description="Disordered" evidence="1">
    <location>
        <begin position="244"/>
        <end position="290"/>
    </location>
</feature>